<feature type="compositionally biased region" description="Low complexity" evidence="1">
    <location>
        <begin position="296"/>
        <end position="311"/>
    </location>
</feature>
<evidence type="ECO:0000313" key="2">
    <source>
        <dbReference type="EMBL" id="SIS19741.1"/>
    </source>
</evidence>
<reference evidence="3" key="1">
    <citation type="submission" date="2017-01" db="EMBL/GenBank/DDBJ databases">
        <authorList>
            <person name="Varghese N."/>
            <person name="Submissions S."/>
        </authorList>
    </citation>
    <scope>NUCLEOTIDE SEQUENCE [LARGE SCALE GENOMIC DNA]</scope>
    <source>
        <strain evidence="3">type strain: HArc-</strain>
    </source>
</reference>
<feature type="region of interest" description="Disordered" evidence="1">
    <location>
        <begin position="286"/>
        <end position="311"/>
    </location>
</feature>
<protein>
    <submittedName>
        <fullName evidence="2">Uncharacterized protein</fullName>
    </submittedName>
</protein>
<dbReference type="AlphaFoldDB" id="A0A1N7H4P0"/>
<keyword evidence="3" id="KW-1185">Reference proteome</keyword>
<organism evidence="2 3">
    <name type="scientific">Natronorubrum thiooxidans</name>
    <dbReference type="NCBI Taxonomy" id="308853"/>
    <lineage>
        <taxon>Archaea</taxon>
        <taxon>Methanobacteriati</taxon>
        <taxon>Methanobacteriota</taxon>
        <taxon>Stenosarchaea group</taxon>
        <taxon>Halobacteria</taxon>
        <taxon>Halobacteriales</taxon>
        <taxon>Natrialbaceae</taxon>
        <taxon>Natronorubrum</taxon>
    </lineage>
</organism>
<dbReference type="Proteomes" id="UP000185936">
    <property type="component" value="Unassembled WGS sequence"/>
</dbReference>
<gene>
    <name evidence="2" type="ORF">SAMN05421752_12422</name>
</gene>
<name>A0A1N7H4P0_9EURY</name>
<proteinExistence type="predicted"/>
<sequence>MVYVSWITADETVYQRGTILNYDPTTMFRHIETDDRTLLLSPTAEEITVSEITASGPTRLGRLNSITYDNRPTEPLRVTNAGIDVPSYLVGYTGQLLVSSGKRQELCHIAEPPLERYDTRLFVELDTVLPSNWHETTLVIQPLGGPRRKYKLIDDRRADEYTPEQQQYTALETIIVTVRELSEAVYADTRLEARTSKRIERKLFALQSQLLDIHQALFEPAPSEHPLEVDEVDTYSWTSYTDAIEWLEMQFEEIRNRITADKTFAKERLGVSPLGPTVFASLEEIQQTLDEHPDQSPTEYSSSTTETVVDQ</sequence>
<dbReference type="STRING" id="308853.SAMN05421752_12422"/>
<evidence type="ECO:0000313" key="3">
    <source>
        <dbReference type="Proteomes" id="UP000185936"/>
    </source>
</evidence>
<accession>A0A1N7H4P0</accession>
<evidence type="ECO:0000256" key="1">
    <source>
        <dbReference type="SAM" id="MobiDB-lite"/>
    </source>
</evidence>
<dbReference type="EMBL" id="FTNR01000024">
    <property type="protein sequence ID" value="SIS19741.1"/>
    <property type="molecule type" value="Genomic_DNA"/>
</dbReference>